<name>A0A161J4A2_9SPHN</name>
<dbReference type="EMBL" id="CP011310">
    <property type="protein sequence ID" value="ANC50409.1"/>
    <property type="molecule type" value="Genomic_DNA"/>
</dbReference>
<organism evidence="2 3">
    <name type="scientific">Aurantiacibacter atlanticus</name>
    <dbReference type="NCBI Taxonomy" id="1648404"/>
    <lineage>
        <taxon>Bacteria</taxon>
        <taxon>Pseudomonadati</taxon>
        <taxon>Pseudomonadota</taxon>
        <taxon>Alphaproteobacteria</taxon>
        <taxon>Sphingomonadales</taxon>
        <taxon>Erythrobacteraceae</taxon>
        <taxon>Aurantiacibacter</taxon>
    </lineage>
</organism>
<evidence type="ECO:0000256" key="1">
    <source>
        <dbReference type="SAM" id="SignalP"/>
    </source>
</evidence>
<dbReference type="PROSITE" id="PS51257">
    <property type="entry name" value="PROKAR_LIPOPROTEIN"/>
    <property type="match status" value="1"/>
</dbReference>
<evidence type="ECO:0000313" key="3">
    <source>
        <dbReference type="Proteomes" id="UP000059113"/>
    </source>
</evidence>
<feature type="signal peptide" evidence="1">
    <location>
        <begin position="1"/>
        <end position="27"/>
    </location>
</feature>
<proteinExistence type="predicted"/>
<dbReference type="KEGG" id="ery:CP97_14723"/>
<keyword evidence="1" id="KW-0732">Signal</keyword>
<reference evidence="2 3" key="1">
    <citation type="journal article" date="2015" name="Int. J. Syst. Evol. Microbiol.">
        <title>Erythrobacter atlanticus sp. nov., a bacterium from ocean sediment able to degrade polycyclic aromatic hydrocarbons.</title>
        <authorList>
            <person name="Zhuang L."/>
            <person name="Liu Y."/>
            <person name="Wang L."/>
            <person name="Wang W."/>
            <person name="Shao Z."/>
        </authorList>
    </citation>
    <scope>NUCLEOTIDE SEQUENCE [LARGE SCALE GENOMIC DNA]</scope>
    <source>
        <strain evidence="3">s21-N3</strain>
    </source>
</reference>
<feature type="chain" id="PRO_5007824079" evidence="1">
    <location>
        <begin position="28"/>
        <end position="193"/>
    </location>
</feature>
<sequence>MIVPLPKEVSGALLASFMLGAMSCAPAAQSVPKLLPDGVQIMAVDNGPALLRQCSRASPEGGEAFWQPEAAQIIDVEKALIRFLAEHRGAHAQYIADERERYGVDAHIAFDFGRNPQGWMRQYIGYTQGGQRMIYGNFLPMHDEAQMRLGQPNVVCDGGPQFFGVEFDIRTQQVVRVAFNGGFGGPFIDVLEN</sequence>
<gene>
    <name evidence="2" type="ORF">CP97_14723</name>
</gene>
<accession>A0A161J4A2</accession>
<dbReference type="STRING" id="1648404.CP97_14723"/>
<dbReference type="AlphaFoldDB" id="A0A161J4A2"/>
<dbReference type="Proteomes" id="UP000059113">
    <property type="component" value="Chromosome"/>
</dbReference>
<evidence type="ECO:0000313" key="2">
    <source>
        <dbReference type="EMBL" id="ANC50409.1"/>
    </source>
</evidence>
<protein>
    <submittedName>
        <fullName evidence="2">Uncharacterized protein</fullName>
    </submittedName>
</protein>
<reference evidence="3" key="2">
    <citation type="submission" date="2015-04" db="EMBL/GenBank/DDBJ databases">
        <title>The complete genome sequence of Erythrobacter sp. s21-N3.</title>
        <authorList>
            <person name="Zhuang L."/>
            <person name="Liu Y."/>
            <person name="Shao Z."/>
        </authorList>
    </citation>
    <scope>NUCLEOTIDE SEQUENCE [LARGE SCALE GENOMIC DNA]</scope>
    <source>
        <strain evidence="3">s21-N3</strain>
    </source>
</reference>
<keyword evidence="3" id="KW-1185">Reference proteome</keyword>